<evidence type="ECO:0000313" key="7">
    <source>
        <dbReference type="EMBL" id="KAJ8766534.1"/>
    </source>
</evidence>
<keyword evidence="8" id="KW-1185">Reference proteome</keyword>
<dbReference type="InterPro" id="IPR016073">
    <property type="entry name" value="Skp1_comp_POZ"/>
</dbReference>
<evidence type="ECO:0000256" key="3">
    <source>
        <dbReference type="ARBA" id="ARBA00022786"/>
    </source>
</evidence>
<dbReference type="InterPro" id="IPR016897">
    <property type="entry name" value="SKP1"/>
</dbReference>
<comment type="similarity">
    <text evidence="2 4">Belongs to the SKP1 family.</text>
</comment>
<dbReference type="GO" id="GO:0009867">
    <property type="term" value="P:jasmonic acid mediated signaling pathway"/>
    <property type="evidence" value="ECO:0007669"/>
    <property type="project" value="UniProtKB-ARBA"/>
</dbReference>
<feature type="domain" description="SKP1 component dimerisation" evidence="5">
    <location>
        <begin position="98"/>
        <end position="144"/>
    </location>
</feature>
<evidence type="ECO:0000259" key="6">
    <source>
        <dbReference type="Pfam" id="PF03931"/>
    </source>
</evidence>
<evidence type="ECO:0000256" key="4">
    <source>
        <dbReference type="PIRNR" id="PIRNR028729"/>
    </source>
</evidence>
<evidence type="ECO:0000256" key="2">
    <source>
        <dbReference type="ARBA" id="ARBA00009993"/>
    </source>
</evidence>
<comment type="function">
    <text evidence="4">Involved in ubiquitination and subsequent proteasomal degradation of target proteins. Together with CUL1, RBX1 and a F-box protein, it forms a SCF E3 ubiquitin ligase complex. The functional specificity of this complex depends on the type of F-box protein. In the SCF complex, it serves as an adapter that links the F-box protein to CUL1.</text>
</comment>
<keyword evidence="3 4" id="KW-0833">Ubl conjugation pathway</keyword>
<dbReference type="GO" id="GO:0016567">
    <property type="term" value="P:protein ubiquitination"/>
    <property type="evidence" value="ECO:0007669"/>
    <property type="project" value="UniProtKB-UniRule"/>
</dbReference>
<dbReference type="Gene3D" id="3.30.710.10">
    <property type="entry name" value="Potassium Channel Kv1.1, Chain A"/>
    <property type="match status" value="1"/>
</dbReference>
<gene>
    <name evidence="7" type="ORF">K2173_023781</name>
</gene>
<evidence type="ECO:0000313" key="8">
    <source>
        <dbReference type="Proteomes" id="UP001159364"/>
    </source>
</evidence>
<dbReference type="Pfam" id="PF03931">
    <property type="entry name" value="Skp1_POZ"/>
    <property type="match status" value="1"/>
</dbReference>
<dbReference type="SUPFAM" id="SSF54695">
    <property type="entry name" value="POZ domain"/>
    <property type="match status" value="1"/>
</dbReference>
<dbReference type="Pfam" id="PF01466">
    <property type="entry name" value="Skp1"/>
    <property type="match status" value="1"/>
</dbReference>
<evidence type="ECO:0000259" key="5">
    <source>
        <dbReference type="Pfam" id="PF01466"/>
    </source>
</evidence>
<evidence type="ECO:0000256" key="1">
    <source>
        <dbReference type="ARBA" id="ARBA00004906"/>
    </source>
</evidence>
<protein>
    <recommendedName>
        <fullName evidence="4">SKP1-like protein</fullName>
    </recommendedName>
</protein>
<dbReference type="InterPro" id="IPR001232">
    <property type="entry name" value="SKP1-like"/>
</dbReference>
<dbReference type="EMBL" id="JAIWQS010000005">
    <property type="protein sequence ID" value="KAJ8766534.1"/>
    <property type="molecule type" value="Genomic_DNA"/>
</dbReference>
<dbReference type="InterPro" id="IPR036296">
    <property type="entry name" value="SKP1-like_dim_sf"/>
</dbReference>
<dbReference type="SUPFAM" id="SSF81382">
    <property type="entry name" value="Skp1 dimerisation domain-like"/>
    <property type="match status" value="1"/>
</dbReference>
<dbReference type="AlphaFoldDB" id="A0AAV8TK90"/>
<sequence length="146" mass="16703">MLKIRTSDDQTFEVEGHLAIKSQTLKFLVDDDVVGDVIPLPNVDGPTMAKIIEWWKEHVDQDGNPTDELKSWEAKFLDVDTDTLYDLLMAANYLNINDLLHKICRKVADLIKGKSVTAIRELFNIPSDFTPEEEAEIRKNNAWAFQ</sequence>
<proteinExistence type="inferred from homology"/>
<dbReference type="PIRSF" id="PIRSF028729">
    <property type="entry name" value="E3_ubiquit_lig_SCF_Skp"/>
    <property type="match status" value="1"/>
</dbReference>
<feature type="domain" description="SKP1 component POZ" evidence="6">
    <location>
        <begin position="1"/>
        <end position="59"/>
    </location>
</feature>
<comment type="caution">
    <text evidence="7">The sequence shown here is derived from an EMBL/GenBank/DDBJ whole genome shotgun (WGS) entry which is preliminary data.</text>
</comment>
<dbReference type="PANTHER" id="PTHR11165">
    <property type="entry name" value="SKP1"/>
    <property type="match status" value="1"/>
</dbReference>
<dbReference type="FunFam" id="3.30.710.10:FF:000026">
    <property type="entry name" value="E3 ubiquitin ligase complex SCF subunit"/>
    <property type="match status" value="1"/>
</dbReference>
<dbReference type="InterPro" id="IPR011333">
    <property type="entry name" value="SKP1/BTB/POZ_sf"/>
</dbReference>
<comment type="pathway">
    <text evidence="1 4">Protein modification; protein ubiquitination.</text>
</comment>
<dbReference type="Proteomes" id="UP001159364">
    <property type="component" value="Linkage Group LG05"/>
</dbReference>
<dbReference type="InterPro" id="IPR016072">
    <property type="entry name" value="Skp1_comp_dimer"/>
</dbReference>
<dbReference type="CDD" id="cd18322">
    <property type="entry name" value="BTB_POZ_SKP1"/>
    <property type="match status" value="1"/>
</dbReference>
<reference evidence="7 8" key="1">
    <citation type="submission" date="2021-09" db="EMBL/GenBank/DDBJ databases">
        <title>Genomic insights and catalytic innovation underlie evolution of tropane alkaloids biosynthesis.</title>
        <authorList>
            <person name="Wang Y.-J."/>
            <person name="Tian T."/>
            <person name="Huang J.-P."/>
            <person name="Huang S.-X."/>
        </authorList>
    </citation>
    <scope>NUCLEOTIDE SEQUENCE [LARGE SCALE GENOMIC DNA]</scope>
    <source>
        <strain evidence="7">KIB-2018</strain>
        <tissue evidence="7">Leaf</tissue>
    </source>
</reference>
<accession>A0AAV8TK90</accession>
<comment type="subunit">
    <text evidence="4">Part of a SCF (SKP1-cullin-F-box) protein ligase complex.</text>
</comment>
<dbReference type="GO" id="GO:0006511">
    <property type="term" value="P:ubiquitin-dependent protein catabolic process"/>
    <property type="evidence" value="ECO:0007669"/>
    <property type="project" value="InterPro"/>
</dbReference>
<dbReference type="SMART" id="SM00512">
    <property type="entry name" value="Skp1"/>
    <property type="match status" value="1"/>
</dbReference>
<organism evidence="7 8">
    <name type="scientific">Erythroxylum novogranatense</name>
    <dbReference type="NCBI Taxonomy" id="1862640"/>
    <lineage>
        <taxon>Eukaryota</taxon>
        <taxon>Viridiplantae</taxon>
        <taxon>Streptophyta</taxon>
        <taxon>Embryophyta</taxon>
        <taxon>Tracheophyta</taxon>
        <taxon>Spermatophyta</taxon>
        <taxon>Magnoliopsida</taxon>
        <taxon>eudicotyledons</taxon>
        <taxon>Gunneridae</taxon>
        <taxon>Pentapetalae</taxon>
        <taxon>rosids</taxon>
        <taxon>fabids</taxon>
        <taxon>Malpighiales</taxon>
        <taxon>Erythroxylaceae</taxon>
        <taxon>Erythroxylum</taxon>
    </lineage>
</organism>
<name>A0AAV8TK90_9ROSI</name>